<sequence>MAGTDNSYKVTGKVCPPTLPMNMMMNPDQWSSELVLPDVLQSLLVESPAQETRGYLPESLCAVVSQAQVVLSTDEGSSMSSVVSLPYYFCNFCNHHTDSRALLLKHLAQNHIFKCNLCNFSTFNRCSLIQHQLKCHIDAEEVCPVLSTKFVQVNLSHFQRTMHAINRNDLPCSSSDVSPNQVSSATSHPATNFLLPDPQEAHNERAHDPVSTTGNGSTSFGNNFLIPEKDATHRQFESLPHFLDIGHSCVSSSNVSPQVHISTALQPGGDTHCSEPLKITCNQKSGSRSEDTIQIKEAELYASHAQPSGSGLRNSSTSSGKSKEDSGLKNFLVKNSDNVDLEPQDHQSTSKSREGFFGSGQKKRKYDILRGLLVGEPSPKVGSLSEGNESGSVVKETKTVAAADDDLYKAAQLKKASDMTLKELLMQPKNSNPNEQVKLKSDFTSSNLVHQLSDPTIVLVCGFCNLECSNKPQLVSHMKECPHKAEPHTTSGRCKLMESDSNVIGWRTTTRKIVTHVNNEATPKLNPKTSFLPTSCIASEMLRTLSQNASVDENQNNQNTQLCVRSPYSQTETGNRSLGDSQGGTPDTLHSSGSKDFGSRVSGRLRFRNKRVNYNQASVTISDDDDDDDYGKTRYSKKKKFALEQHEKGNDGCLLVQYSHEDDDENVSLSDCSYHSSSDSVDEGRTKKKCRRVAERLPLKENENGGRFFSCLHCSFSNGNTHILRNHLRVCHPTCVPFAEACLGSHKKSLVYFCQGSNNICSFVSSKASEIFSHIRDCYLEILDGYSEHPRDFSPVLSSLGIASKLMDSSPSTFYCLRCDFVKHSLQPILEHVAANHGDSVAGILHVNIGTQEPKHTKVNMLCVLCKADISVKEWHSHQCRMLRKKPGNREREGNFVGDNFLESSNLSNVGLSEPNIVVSSENTRESTSSGNEALVKEEKLDFTEQEAETSLAQAMVKEEVEQNCLDNDNFPDTSTFEKQNAEDDSLSCFLTFV</sequence>
<dbReference type="AlphaFoldDB" id="A0AAV4GD37"/>
<feature type="domain" description="C2H2-type" evidence="2">
    <location>
        <begin position="461"/>
        <end position="483"/>
    </location>
</feature>
<comment type="caution">
    <text evidence="3">The sequence shown here is derived from an EMBL/GenBank/DDBJ whole genome shotgun (WGS) entry which is preliminary data.</text>
</comment>
<proteinExistence type="predicted"/>
<dbReference type="InterPro" id="IPR013087">
    <property type="entry name" value="Znf_C2H2_type"/>
</dbReference>
<dbReference type="PROSITE" id="PS00028">
    <property type="entry name" value="ZINC_FINGER_C2H2_1"/>
    <property type="match status" value="1"/>
</dbReference>
<dbReference type="EMBL" id="BMAT01004915">
    <property type="protein sequence ID" value="GFR83056.1"/>
    <property type="molecule type" value="Genomic_DNA"/>
</dbReference>
<reference evidence="3 4" key="1">
    <citation type="journal article" date="2021" name="Elife">
        <title>Chloroplast acquisition without the gene transfer in kleptoplastic sea slugs, Plakobranchus ocellatus.</title>
        <authorList>
            <person name="Maeda T."/>
            <person name="Takahashi S."/>
            <person name="Yoshida T."/>
            <person name="Shimamura S."/>
            <person name="Takaki Y."/>
            <person name="Nagai Y."/>
            <person name="Toyoda A."/>
            <person name="Suzuki Y."/>
            <person name="Arimoto A."/>
            <person name="Ishii H."/>
            <person name="Satoh N."/>
            <person name="Nishiyama T."/>
            <person name="Hasebe M."/>
            <person name="Maruyama T."/>
            <person name="Minagawa J."/>
            <person name="Obokata J."/>
            <person name="Shigenobu S."/>
        </authorList>
    </citation>
    <scope>NUCLEOTIDE SEQUENCE [LARGE SCALE GENOMIC DNA]</scope>
</reference>
<evidence type="ECO:0000313" key="3">
    <source>
        <dbReference type="EMBL" id="GFR83056.1"/>
    </source>
</evidence>
<feature type="compositionally biased region" description="Polar residues" evidence="1">
    <location>
        <begin position="552"/>
        <end position="594"/>
    </location>
</feature>
<name>A0AAV4GD37_9GAST</name>
<dbReference type="SMART" id="SM00355">
    <property type="entry name" value="ZnF_C2H2"/>
    <property type="match status" value="5"/>
</dbReference>
<dbReference type="Proteomes" id="UP000762676">
    <property type="component" value="Unassembled WGS sequence"/>
</dbReference>
<feature type="region of interest" description="Disordered" evidence="1">
    <location>
        <begin position="301"/>
        <end position="359"/>
    </location>
</feature>
<evidence type="ECO:0000256" key="1">
    <source>
        <dbReference type="SAM" id="MobiDB-lite"/>
    </source>
</evidence>
<accession>A0AAV4GD37</accession>
<evidence type="ECO:0000313" key="4">
    <source>
        <dbReference type="Proteomes" id="UP000762676"/>
    </source>
</evidence>
<gene>
    <name evidence="3" type="ORF">ElyMa_002379600</name>
</gene>
<feature type="region of interest" description="Disordered" evidence="1">
    <location>
        <begin position="552"/>
        <end position="602"/>
    </location>
</feature>
<protein>
    <recommendedName>
        <fullName evidence="2">C2H2-type domain-containing protein</fullName>
    </recommendedName>
</protein>
<feature type="compositionally biased region" description="Low complexity" evidence="1">
    <location>
        <begin position="308"/>
        <end position="320"/>
    </location>
</feature>
<keyword evidence="4" id="KW-1185">Reference proteome</keyword>
<organism evidence="3 4">
    <name type="scientific">Elysia marginata</name>
    <dbReference type="NCBI Taxonomy" id="1093978"/>
    <lineage>
        <taxon>Eukaryota</taxon>
        <taxon>Metazoa</taxon>
        <taxon>Spiralia</taxon>
        <taxon>Lophotrochozoa</taxon>
        <taxon>Mollusca</taxon>
        <taxon>Gastropoda</taxon>
        <taxon>Heterobranchia</taxon>
        <taxon>Euthyneura</taxon>
        <taxon>Panpulmonata</taxon>
        <taxon>Sacoglossa</taxon>
        <taxon>Placobranchoidea</taxon>
        <taxon>Plakobranchidae</taxon>
        <taxon>Elysia</taxon>
    </lineage>
</organism>
<evidence type="ECO:0000259" key="2">
    <source>
        <dbReference type="PROSITE" id="PS00028"/>
    </source>
</evidence>